<keyword evidence="8" id="KW-1185">Reference proteome</keyword>
<organism evidence="7 8">
    <name type="scientific">Coccomyxa subellipsoidea</name>
    <dbReference type="NCBI Taxonomy" id="248742"/>
    <lineage>
        <taxon>Eukaryota</taxon>
        <taxon>Viridiplantae</taxon>
        <taxon>Chlorophyta</taxon>
        <taxon>core chlorophytes</taxon>
        <taxon>Trebouxiophyceae</taxon>
        <taxon>Trebouxiophyceae incertae sedis</taxon>
        <taxon>Coccomyxaceae</taxon>
        <taxon>Coccomyxa</taxon>
    </lineage>
</organism>
<feature type="transmembrane region" description="Helical" evidence="6">
    <location>
        <begin position="196"/>
        <end position="217"/>
    </location>
</feature>
<evidence type="ECO:0008006" key="9">
    <source>
        <dbReference type="Google" id="ProtNLM"/>
    </source>
</evidence>
<evidence type="ECO:0000256" key="3">
    <source>
        <dbReference type="ARBA" id="ARBA00022692"/>
    </source>
</evidence>
<feature type="transmembrane region" description="Helical" evidence="6">
    <location>
        <begin position="163"/>
        <end position="184"/>
    </location>
</feature>
<keyword evidence="4 6" id="KW-1133">Transmembrane helix</keyword>
<evidence type="ECO:0000256" key="1">
    <source>
        <dbReference type="ARBA" id="ARBA00004141"/>
    </source>
</evidence>
<evidence type="ECO:0000256" key="6">
    <source>
        <dbReference type="SAM" id="Phobius"/>
    </source>
</evidence>
<reference evidence="7 8" key="1">
    <citation type="journal article" date="2024" name="Nat. Commun.">
        <title>Phylogenomics reveals the evolutionary origins of lichenization in chlorophyte algae.</title>
        <authorList>
            <person name="Puginier C."/>
            <person name="Libourel C."/>
            <person name="Otte J."/>
            <person name="Skaloud P."/>
            <person name="Haon M."/>
            <person name="Grisel S."/>
            <person name="Petersen M."/>
            <person name="Berrin J.G."/>
            <person name="Delaux P.M."/>
            <person name="Dal Grande F."/>
            <person name="Keller J."/>
        </authorList>
    </citation>
    <scope>NUCLEOTIDE SEQUENCE [LARGE SCALE GENOMIC DNA]</scope>
    <source>
        <strain evidence="7 8">SAG 216-7</strain>
    </source>
</reference>
<sequence length="325" mass="35829">MGFQLTGKTILVASVLTLTTSSQGLLTTASKSNGSYRYNFATVPLLAEILKLLISSMLLQRQKHTSPEAARVTRHWRTAVLFLVPSIIYWLHNNVQFVTLKYVDPATYQIMGNLKIVTTGLLLWICLKRQLSLLQWLALALLMIGATVSQVKSGCDTASLLAAPVAGYLFGVLSAFLSAIAAVYTEWVMKRNLDSLYWQNMQLYSFGVAFNALGLTLGDVQQGFEKGVWVFTLFQGYDWVTVLVVANLAFSGLLVSWVMKFADSILKVYATSMAMLVTAVVSVIFFDLAPSLQLVLGILTASISLVLYYINPSVLVETRSSRLPK</sequence>
<evidence type="ECO:0000256" key="2">
    <source>
        <dbReference type="ARBA" id="ARBA00006447"/>
    </source>
</evidence>
<protein>
    <recommendedName>
        <fullName evidence="9">Nucleotide-sugar transporter</fullName>
    </recommendedName>
</protein>
<comment type="similarity">
    <text evidence="2">Belongs to the nucleotide-sugar transporter family. CMP-Sialate:CMP antiporter (TC 2.A.7.12) subfamily.</text>
</comment>
<evidence type="ECO:0000313" key="7">
    <source>
        <dbReference type="EMBL" id="KAK9903955.1"/>
    </source>
</evidence>
<proteinExistence type="inferred from homology"/>
<keyword evidence="5 6" id="KW-0472">Membrane</keyword>
<feature type="transmembrane region" description="Helical" evidence="6">
    <location>
        <begin position="106"/>
        <end position="126"/>
    </location>
</feature>
<feature type="transmembrane region" description="Helical" evidence="6">
    <location>
        <begin position="237"/>
        <end position="259"/>
    </location>
</feature>
<feature type="transmembrane region" description="Helical" evidence="6">
    <location>
        <begin position="80"/>
        <end position="100"/>
    </location>
</feature>
<evidence type="ECO:0000256" key="5">
    <source>
        <dbReference type="ARBA" id="ARBA00023136"/>
    </source>
</evidence>
<comment type="caution">
    <text evidence="7">The sequence shown here is derived from an EMBL/GenBank/DDBJ whole genome shotgun (WGS) entry which is preliminary data.</text>
</comment>
<dbReference type="Pfam" id="PF04142">
    <property type="entry name" value="Nuc_sug_transp"/>
    <property type="match status" value="1"/>
</dbReference>
<dbReference type="InterPro" id="IPR007271">
    <property type="entry name" value="Nuc_sug_transpt"/>
</dbReference>
<dbReference type="EMBL" id="JALJOT010000013">
    <property type="protein sequence ID" value="KAK9903955.1"/>
    <property type="molecule type" value="Genomic_DNA"/>
</dbReference>
<name>A0ABR2YEQ3_9CHLO</name>
<evidence type="ECO:0000256" key="4">
    <source>
        <dbReference type="ARBA" id="ARBA00022989"/>
    </source>
</evidence>
<comment type="subcellular location">
    <subcellularLocation>
        <location evidence="1">Membrane</location>
        <topology evidence="1">Multi-pass membrane protein</topology>
    </subcellularLocation>
</comment>
<feature type="transmembrane region" description="Helical" evidence="6">
    <location>
        <begin position="133"/>
        <end position="151"/>
    </location>
</feature>
<accession>A0ABR2YEQ3</accession>
<gene>
    <name evidence="7" type="ORF">WJX75_001272</name>
</gene>
<keyword evidence="3 6" id="KW-0812">Transmembrane</keyword>
<dbReference type="PANTHER" id="PTHR10231">
    <property type="entry name" value="NUCLEOTIDE-SUGAR TRANSMEMBRANE TRANSPORTER"/>
    <property type="match status" value="1"/>
</dbReference>
<dbReference type="Proteomes" id="UP001491310">
    <property type="component" value="Unassembled WGS sequence"/>
</dbReference>
<dbReference type="SUPFAM" id="SSF103481">
    <property type="entry name" value="Multidrug resistance efflux transporter EmrE"/>
    <property type="match status" value="1"/>
</dbReference>
<dbReference type="NCBIfam" id="TIGR00803">
    <property type="entry name" value="nst"/>
    <property type="match status" value="1"/>
</dbReference>
<feature type="transmembrane region" description="Helical" evidence="6">
    <location>
        <begin position="292"/>
        <end position="310"/>
    </location>
</feature>
<feature type="transmembrane region" description="Helical" evidence="6">
    <location>
        <begin position="266"/>
        <end position="286"/>
    </location>
</feature>
<dbReference type="PIRSF" id="PIRSF005799">
    <property type="entry name" value="UDP-gal_transpt"/>
    <property type="match status" value="1"/>
</dbReference>
<dbReference type="InterPro" id="IPR037185">
    <property type="entry name" value="EmrE-like"/>
</dbReference>
<evidence type="ECO:0000313" key="8">
    <source>
        <dbReference type="Proteomes" id="UP001491310"/>
    </source>
</evidence>